<dbReference type="SUPFAM" id="SSF52833">
    <property type="entry name" value="Thioredoxin-like"/>
    <property type="match status" value="1"/>
</dbReference>
<evidence type="ECO:0000256" key="3">
    <source>
        <dbReference type="ARBA" id="ARBA00023002"/>
    </source>
</evidence>
<dbReference type="InterPro" id="IPR013740">
    <property type="entry name" value="Redoxin"/>
</dbReference>
<keyword evidence="9" id="KW-1185">Reference proteome</keyword>
<dbReference type="HOGENOM" id="CLU_042529_12_0_0"/>
<dbReference type="PANTHER" id="PTHR43110:SF1">
    <property type="entry name" value="THIOL PEROXIDASE"/>
    <property type="match status" value="1"/>
</dbReference>
<organism evidence="8 9">
    <name type="scientific">Ilyobacter polytropus (strain ATCC 51220 / DSM 2926 / LMG 16218 / CuHBu1)</name>
    <dbReference type="NCBI Taxonomy" id="572544"/>
    <lineage>
        <taxon>Bacteria</taxon>
        <taxon>Fusobacteriati</taxon>
        <taxon>Fusobacteriota</taxon>
        <taxon>Fusobacteriia</taxon>
        <taxon>Fusobacteriales</taxon>
        <taxon>Fusobacteriaceae</taxon>
        <taxon>Ilyobacter</taxon>
    </lineage>
</organism>
<evidence type="ECO:0000256" key="2">
    <source>
        <dbReference type="ARBA" id="ARBA00022862"/>
    </source>
</evidence>
<dbReference type="Pfam" id="PF08534">
    <property type="entry name" value="Redoxin"/>
    <property type="match status" value="1"/>
</dbReference>
<keyword evidence="1 6" id="KW-0575">Peroxidase</keyword>
<dbReference type="InterPro" id="IPR018219">
    <property type="entry name" value="Tpx_CS"/>
</dbReference>
<dbReference type="AlphaFoldDB" id="E3H8K9"/>
<dbReference type="EC" id="1.11.1.24" evidence="6"/>
<evidence type="ECO:0000256" key="5">
    <source>
        <dbReference type="ARBA" id="ARBA00023284"/>
    </source>
</evidence>
<evidence type="ECO:0000259" key="7">
    <source>
        <dbReference type="PROSITE" id="PS51352"/>
    </source>
</evidence>
<name>E3H8K9_ILYPC</name>
<evidence type="ECO:0000256" key="1">
    <source>
        <dbReference type="ARBA" id="ARBA00022559"/>
    </source>
</evidence>
<keyword evidence="4 6" id="KW-1015">Disulfide bond</keyword>
<dbReference type="OrthoDB" id="9781543at2"/>
<feature type="disulfide bond" description="Redox-active" evidence="6">
    <location>
        <begin position="63"/>
        <end position="97"/>
    </location>
</feature>
<dbReference type="InterPro" id="IPR050455">
    <property type="entry name" value="Tpx_Peroxidase_subfamily"/>
</dbReference>
<dbReference type="InterPro" id="IPR036249">
    <property type="entry name" value="Thioredoxin-like_sf"/>
</dbReference>
<gene>
    <name evidence="6" type="primary">tpx</name>
    <name evidence="8" type="ordered locus">Ilyop_1210</name>
</gene>
<proteinExistence type="inferred from homology"/>
<dbReference type="PROSITE" id="PS01265">
    <property type="entry name" value="TPX"/>
    <property type="match status" value="1"/>
</dbReference>
<dbReference type="InterPro" id="IPR013766">
    <property type="entry name" value="Thioredoxin_domain"/>
</dbReference>
<keyword evidence="3 6" id="KW-0560">Oxidoreductase</keyword>
<evidence type="ECO:0000313" key="8">
    <source>
        <dbReference type="EMBL" id="ADO82991.1"/>
    </source>
</evidence>
<dbReference type="EMBL" id="CP002281">
    <property type="protein sequence ID" value="ADO82991.1"/>
    <property type="molecule type" value="Genomic_DNA"/>
</dbReference>
<dbReference type="CDD" id="cd03014">
    <property type="entry name" value="PRX_Atyp2cys"/>
    <property type="match status" value="1"/>
</dbReference>
<evidence type="ECO:0000256" key="6">
    <source>
        <dbReference type="HAMAP-Rule" id="MF_00269"/>
    </source>
</evidence>
<accession>E3H8K9</accession>
<comment type="subunit">
    <text evidence="6">Homodimer.</text>
</comment>
<dbReference type="NCBIfam" id="NF001808">
    <property type="entry name" value="PRK00522.1"/>
    <property type="match status" value="1"/>
</dbReference>
<dbReference type="GO" id="GO:0008379">
    <property type="term" value="F:thioredoxin peroxidase activity"/>
    <property type="evidence" value="ECO:0007669"/>
    <property type="project" value="UniProtKB-UniRule"/>
</dbReference>
<evidence type="ECO:0000256" key="4">
    <source>
        <dbReference type="ARBA" id="ARBA00023157"/>
    </source>
</evidence>
<dbReference type="RefSeq" id="WP_013387658.1">
    <property type="nucleotide sequence ID" value="NC_014632.1"/>
</dbReference>
<dbReference type="eggNOG" id="COG2077">
    <property type="taxonomic scope" value="Bacteria"/>
</dbReference>
<dbReference type="Proteomes" id="UP000006875">
    <property type="component" value="Chromosome"/>
</dbReference>
<comment type="catalytic activity">
    <reaction evidence="6">
        <text>a hydroperoxide + [thioredoxin]-dithiol = an alcohol + [thioredoxin]-disulfide + H2O</text>
        <dbReference type="Rhea" id="RHEA:62620"/>
        <dbReference type="Rhea" id="RHEA-COMP:10698"/>
        <dbReference type="Rhea" id="RHEA-COMP:10700"/>
        <dbReference type="ChEBI" id="CHEBI:15377"/>
        <dbReference type="ChEBI" id="CHEBI:29950"/>
        <dbReference type="ChEBI" id="CHEBI:30879"/>
        <dbReference type="ChEBI" id="CHEBI:35924"/>
        <dbReference type="ChEBI" id="CHEBI:50058"/>
        <dbReference type="EC" id="1.11.1.24"/>
    </reaction>
</comment>
<comment type="miscellaneous">
    <text evidence="6">The active site is a conserved redox-active cysteine residue, the peroxidatic cysteine (C(P)), which makes the nucleophilic attack on the peroxide substrate. The peroxide oxidizes the C(P)-SH to cysteine sulfenic acid (C(P)-SOH), which then reacts with another cysteine residue, the resolving cysteine (C(R)), to form a disulfide bridge. The disulfide is subsequently reduced by an appropriate electron donor to complete the catalytic cycle. In this atypical 2-Cys peroxiredoxin, C(R) is present in the same subunit to form an intramolecular disulfide. The disulfide is subsequently reduced by thioredoxin.</text>
</comment>
<comment type="similarity">
    <text evidence="6">Belongs to the peroxiredoxin family. Tpx subfamily.</text>
</comment>
<keyword evidence="5 6" id="KW-0676">Redox-active center</keyword>
<protein>
    <recommendedName>
        <fullName evidence="6">Thiol peroxidase</fullName>
        <shortName evidence="6">Tpx</shortName>
        <ecNumber evidence="6">1.11.1.24</ecNumber>
    </recommendedName>
    <alternativeName>
        <fullName evidence="6">Peroxiredoxin tpx</fullName>
        <shortName evidence="6">Prx</shortName>
    </alternativeName>
    <alternativeName>
        <fullName evidence="6">Thioredoxin peroxidase</fullName>
    </alternativeName>
    <alternativeName>
        <fullName evidence="6">Thioredoxin-dependent peroxiredoxin</fullName>
    </alternativeName>
</protein>
<dbReference type="PROSITE" id="PS51352">
    <property type="entry name" value="THIOREDOXIN_2"/>
    <property type="match status" value="1"/>
</dbReference>
<dbReference type="STRING" id="572544.Ilyop_1210"/>
<comment type="function">
    <text evidence="6">Thiol-specific peroxidase that catalyzes the reduction of hydrogen peroxide and organic hydroperoxides to water and alcohols, respectively. Plays a role in cell protection against oxidative stress by detoxifying peroxides.</text>
</comment>
<dbReference type="HAMAP" id="MF_00269">
    <property type="entry name" value="Tpx"/>
    <property type="match status" value="1"/>
</dbReference>
<dbReference type="KEGG" id="ipo:Ilyop_1210"/>
<keyword evidence="2 6" id="KW-0049">Antioxidant</keyword>
<dbReference type="Gene3D" id="3.40.30.10">
    <property type="entry name" value="Glutaredoxin"/>
    <property type="match status" value="1"/>
</dbReference>
<feature type="active site" description="Cysteine sulfenic acid (-SOH) intermediate" evidence="6">
    <location>
        <position position="63"/>
    </location>
</feature>
<evidence type="ECO:0000313" key="9">
    <source>
        <dbReference type="Proteomes" id="UP000006875"/>
    </source>
</evidence>
<dbReference type="PANTHER" id="PTHR43110">
    <property type="entry name" value="THIOL PEROXIDASE"/>
    <property type="match status" value="1"/>
</dbReference>
<dbReference type="InterPro" id="IPR002065">
    <property type="entry name" value="TPX"/>
</dbReference>
<reference evidence="8 9" key="1">
    <citation type="journal article" date="2010" name="Stand. Genomic Sci.">
        <title>Complete genome sequence of Ilyobacter polytropus type strain (CuHbu1).</title>
        <authorList>
            <person name="Sikorski J."/>
            <person name="Chertkov O."/>
            <person name="Lapidus A."/>
            <person name="Nolan M."/>
            <person name="Lucas S."/>
            <person name="Del Rio T.G."/>
            <person name="Tice H."/>
            <person name="Cheng J.F."/>
            <person name="Tapia R."/>
            <person name="Han C."/>
            <person name="Goodwin L."/>
            <person name="Pitluck S."/>
            <person name="Liolios K."/>
            <person name="Ivanova N."/>
            <person name="Mavromatis K."/>
            <person name="Mikhailova N."/>
            <person name="Pati A."/>
            <person name="Chen A."/>
            <person name="Palaniappan K."/>
            <person name="Land M."/>
            <person name="Hauser L."/>
            <person name="Chang Y.J."/>
            <person name="Jeffries C.D."/>
            <person name="Brambilla E."/>
            <person name="Yasawong M."/>
            <person name="Rohde M."/>
            <person name="Pukall R."/>
            <person name="Spring S."/>
            <person name="Goker M."/>
            <person name="Woyke T."/>
            <person name="Bristow J."/>
            <person name="Eisen J.A."/>
            <person name="Markowitz V."/>
            <person name="Hugenholtz P."/>
            <person name="Kyrpides N.C."/>
            <person name="Klenk H.P."/>
        </authorList>
    </citation>
    <scope>NUCLEOTIDE SEQUENCE [LARGE SCALE GENOMIC DNA]</scope>
    <source>
        <strain evidence="9">ATCC 51220 / DSM 2926 / LMG 16218 / CuHBu1</strain>
    </source>
</reference>
<sequence>MERTGIITMKGNPLTLLGNEIKAGDKAPDFTALKNDMSPFSLSDLKGKVVIISAMPSVDTPVCELQTTIFNQKAGENPEISVVTISVDLPFALNRFCANEGIESAVTLSDHRDLDFGSKYGFNIKELRLLARGVVVIDKEGTIKHLEVVSEVTDQPDYDKALEVAQSLI</sequence>
<feature type="domain" description="Thioredoxin" evidence="7">
    <location>
        <begin position="21"/>
        <end position="169"/>
    </location>
</feature>